<feature type="coiled-coil region" evidence="1">
    <location>
        <begin position="189"/>
        <end position="266"/>
    </location>
</feature>
<feature type="coiled-coil region" evidence="1">
    <location>
        <begin position="470"/>
        <end position="497"/>
    </location>
</feature>
<comment type="caution">
    <text evidence="3">The sequence shown here is derived from an EMBL/GenBank/DDBJ whole genome shotgun (WGS) entry which is preliminary data.</text>
</comment>
<evidence type="ECO:0000313" key="3">
    <source>
        <dbReference type="EMBL" id="KAF7993417.1"/>
    </source>
</evidence>
<dbReference type="Pfam" id="PF14846">
    <property type="entry name" value="DUF4485"/>
    <property type="match status" value="1"/>
</dbReference>
<dbReference type="OrthoDB" id="78101at2759"/>
<gene>
    <name evidence="3" type="ORF">HCN44_010003</name>
</gene>
<keyword evidence="1" id="KW-0175">Coiled coil</keyword>
<dbReference type="AlphaFoldDB" id="A0A834XVN6"/>
<evidence type="ECO:0000256" key="1">
    <source>
        <dbReference type="SAM" id="Coils"/>
    </source>
</evidence>
<reference evidence="3 4" key="1">
    <citation type="submission" date="2020-08" db="EMBL/GenBank/DDBJ databases">
        <title>Aphidius gifuensis genome sequencing and assembly.</title>
        <authorList>
            <person name="Du Z."/>
        </authorList>
    </citation>
    <scope>NUCLEOTIDE SEQUENCE [LARGE SCALE GENOMIC DNA]</scope>
    <source>
        <strain evidence="3">YNYX2018</strain>
        <tissue evidence="3">Adults</tissue>
    </source>
</reference>
<sequence>MLLIKIHSNQRWAMSKIKKFPDNDELDRSFKLTLGLTEAYLKKSKNIELVEIILKWLDRLSHLKHHRYLRNQYLNELFRQLKSGSISDIFLKPPPRTDLPLLTYQNNTKKLSSCSHESESSITNNEISSGRTLQLYEKNISYEQSDLESNIQEYHCNHHQKFLKDIKIQTDYLDKKVFKFQHVHDSDELNQLKMILKHKCDEIDELKSRLVEVQKIHENSEKSHRDIFQQCKNTMNEEFNKFKNNLQEEQFKNTQLNKKLMEISQELKITTRHKNEELESIQEHYKQLLIDKDKELCLKNEEIDKKNDELKQRDLIKREEILHLNSKILELEDKLKTKIEDKNKLENLLSEQYTTMKDEFLKIRNEMEAANVVQNKLLIEKISLLKKSLLKMEKSKQKIYFECQQKIFEIQKSKDIEIKTMQLQLQGHKNELSTSMSTEKQCELDSILNLLEERYKCLLASSEANVDNQRQKYLQKMKSFEDQLARLKNNLMENETYF</sequence>
<feature type="domain" description="DUF4485" evidence="2">
    <location>
        <begin position="26"/>
        <end position="103"/>
    </location>
</feature>
<name>A0A834XVN6_APHGI</name>
<organism evidence="3 4">
    <name type="scientific">Aphidius gifuensis</name>
    <name type="common">Parasitoid wasp</name>
    <dbReference type="NCBI Taxonomy" id="684658"/>
    <lineage>
        <taxon>Eukaryota</taxon>
        <taxon>Metazoa</taxon>
        <taxon>Ecdysozoa</taxon>
        <taxon>Arthropoda</taxon>
        <taxon>Hexapoda</taxon>
        <taxon>Insecta</taxon>
        <taxon>Pterygota</taxon>
        <taxon>Neoptera</taxon>
        <taxon>Endopterygota</taxon>
        <taxon>Hymenoptera</taxon>
        <taxon>Apocrita</taxon>
        <taxon>Ichneumonoidea</taxon>
        <taxon>Braconidae</taxon>
        <taxon>Aphidiinae</taxon>
        <taxon>Aphidius</taxon>
    </lineage>
</organism>
<accession>A0A834XVN6</accession>
<protein>
    <recommendedName>
        <fullName evidence="2">DUF4485 domain-containing protein</fullName>
    </recommendedName>
</protein>
<keyword evidence="4" id="KW-1185">Reference proteome</keyword>
<dbReference type="InterPro" id="IPR027831">
    <property type="entry name" value="DUF4485"/>
</dbReference>
<evidence type="ECO:0000259" key="2">
    <source>
        <dbReference type="Pfam" id="PF14846"/>
    </source>
</evidence>
<dbReference type="EMBL" id="JACMRX010000003">
    <property type="protein sequence ID" value="KAF7993417.1"/>
    <property type="molecule type" value="Genomic_DNA"/>
</dbReference>
<proteinExistence type="predicted"/>
<evidence type="ECO:0000313" key="4">
    <source>
        <dbReference type="Proteomes" id="UP000639338"/>
    </source>
</evidence>
<dbReference type="Proteomes" id="UP000639338">
    <property type="component" value="Unassembled WGS sequence"/>
</dbReference>